<name>A0ABV5Y1W4_ARTRM</name>
<dbReference type="EMBL" id="JBHMBC010000025">
    <property type="protein sequence ID" value="MFB9820976.1"/>
    <property type="molecule type" value="Genomic_DNA"/>
</dbReference>
<accession>A0ABV5Y1W4</accession>
<reference evidence="1 2" key="1">
    <citation type="submission" date="2024-09" db="EMBL/GenBank/DDBJ databases">
        <authorList>
            <person name="Sun Q."/>
            <person name="Mori K."/>
        </authorList>
    </citation>
    <scope>NUCLEOTIDE SEQUENCE [LARGE SCALE GENOMIC DNA]</scope>
    <source>
        <strain evidence="1 2">JCM 1334</strain>
    </source>
</reference>
<dbReference type="Proteomes" id="UP001589702">
    <property type="component" value="Unassembled WGS sequence"/>
</dbReference>
<dbReference type="RefSeq" id="WP_234751701.1">
    <property type="nucleotide sequence ID" value="NZ_BAAAWN010000001.1"/>
</dbReference>
<protein>
    <submittedName>
        <fullName evidence="1">Uncharacterized protein</fullName>
    </submittedName>
</protein>
<gene>
    <name evidence="1" type="ORF">ACFFP1_15875</name>
</gene>
<evidence type="ECO:0000313" key="2">
    <source>
        <dbReference type="Proteomes" id="UP001589702"/>
    </source>
</evidence>
<sequence length="308" mass="33856">MAANHGAGPLRSEMDLTLSAARRPLVDRDDYGSAHGVYEIALEFGRGARQYLAYPDLIVYHSFSYRLGTPGNLGYRTPAVGLFGPLEGFSDGDGMPRRVDSRRIRRTFLELHQRPVAQASATLASVNLVRDRTSLSSYQDVVAVALKGEVERIRAENLDRTLSDEDCRAALHDPAEVAARFGVSEEILGKVLAGRLDTVGSACVDNEHSPYSEQGRPCTASFLLCLTCPCSRSEPRHVPVQALMLTELRARRTEITPSEWDRRFAPAADRLDDVLQLQRADVQAGAGRASAEDARLVRALLENELEIP</sequence>
<comment type="caution">
    <text evidence="1">The sequence shown here is derived from an EMBL/GenBank/DDBJ whole genome shotgun (WGS) entry which is preliminary data.</text>
</comment>
<organism evidence="1 2">
    <name type="scientific">Arthrobacter ramosus</name>
    <dbReference type="NCBI Taxonomy" id="1672"/>
    <lineage>
        <taxon>Bacteria</taxon>
        <taxon>Bacillati</taxon>
        <taxon>Actinomycetota</taxon>
        <taxon>Actinomycetes</taxon>
        <taxon>Micrococcales</taxon>
        <taxon>Micrococcaceae</taxon>
        <taxon>Arthrobacter</taxon>
    </lineage>
</organism>
<evidence type="ECO:0000313" key="1">
    <source>
        <dbReference type="EMBL" id="MFB9820976.1"/>
    </source>
</evidence>
<keyword evidence="2" id="KW-1185">Reference proteome</keyword>
<proteinExistence type="predicted"/>